<reference evidence="3 4" key="1">
    <citation type="journal article" date="2012" name="Nat. Genet.">
        <title>Plasmodium cynomolgi genome sequences provide insight into Plasmodium vivax and the monkey malaria clade.</title>
        <authorList>
            <person name="Tachibana S."/>
            <person name="Sullivan S.A."/>
            <person name="Kawai S."/>
            <person name="Nakamura S."/>
            <person name="Kim H.R."/>
            <person name="Goto N."/>
            <person name="Arisue N."/>
            <person name="Palacpac N.M.Q."/>
            <person name="Honma H."/>
            <person name="Yagi M."/>
            <person name="Tougan T."/>
            <person name="Katakai Y."/>
            <person name="Kaneko O."/>
            <person name="Mita T."/>
            <person name="Kita K."/>
            <person name="Yasutomi Y."/>
            <person name="Sutton P.L."/>
            <person name="Shakhbatyan R."/>
            <person name="Horii T."/>
            <person name="Yasunaga T."/>
            <person name="Barnwell J.W."/>
            <person name="Escalante A.A."/>
            <person name="Carlton J.M."/>
            <person name="Tanabe K."/>
        </authorList>
    </citation>
    <scope>NUCLEOTIDE SEQUENCE [LARGE SCALE GENOMIC DNA]</scope>
    <source>
        <strain evidence="3 4">B</strain>
    </source>
</reference>
<dbReference type="Pfam" id="PF05795">
    <property type="entry name" value="Plasmodium_Vir"/>
    <property type="match status" value="1"/>
</dbReference>
<gene>
    <name evidence="3" type="ORF">PCYB_001210</name>
</gene>
<feature type="transmembrane region" description="Helical" evidence="2">
    <location>
        <begin position="397"/>
        <end position="418"/>
    </location>
</feature>
<dbReference type="EMBL" id="DF157112">
    <property type="protein sequence ID" value="GAB69373.1"/>
    <property type="molecule type" value="Genomic_DNA"/>
</dbReference>
<evidence type="ECO:0000313" key="3">
    <source>
        <dbReference type="EMBL" id="GAB69373.1"/>
    </source>
</evidence>
<keyword evidence="2" id="KW-0472">Membrane</keyword>
<dbReference type="RefSeq" id="XP_004228319.1">
    <property type="nucleotide sequence ID" value="XM_004228271.1"/>
</dbReference>
<dbReference type="Proteomes" id="UP000006319">
    <property type="component" value="Unassembled WGS sequence"/>
</dbReference>
<evidence type="ECO:0000256" key="2">
    <source>
        <dbReference type="SAM" id="Phobius"/>
    </source>
</evidence>
<dbReference type="GeneID" id="14696643"/>
<feature type="region of interest" description="Disordered" evidence="1">
    <location>
        <begin position="254"/>
        <end position="343"/>
    </location>
</feature>
<dbReference type="OMA" id="FACATII"/>
<organism evidence="3 4">
    <name type="scientific">Plasmodium cynomolgi (strain B)</name>
    <dbReference type="NCBI Taxonomy" id="1120755"/>
    <lineage>
        <taxon>Eukaryota</taxon>
        <taxon>Sar</taxon>
        <taxon>Alveolata</taxon>
        <taxon>Apicomplexa</taxon>
        <taxon>Aconoidasida</taxon>
        <taxon>Haemosporida</taxon>
        <taxon>Plasmodiidae</taxon>
        <taxon>Plasmodium</taxon>
        <taxon>Plasmodium (Plasmodium)</taxon>
    </lineage>
</organism>
<sequence length="491" mass="54486">MAQKPISATELENAAEALKHNTLYDNLFSGKNKSKYEEYCNKVFDVADKKNDEAKGVCHKLAFFLEKIAVNPKKEERDKHCNYLPYWLYGEIGKIYKKEKSIKLGKIPFFNDLISAKNNIYSKIEGNKCSYLLFDSNTSLDELIKQKISFIYFNKYNDIKKDVTVSPNKDKCKKYSTYLDLISSFYKIIEKGYCMNRWFLSPPVPKYFNCDKNLNPESLLSTAKQCAAKEPGSGGGLGANSLILSLFGWGGSSTTTSSGNGRGVEAQDSRNDAHSAKDRGKAAKTDSSGDGDSKDLANSLGTGREASSEKAVSLPGSGLGAGRGPSNHVGLRGPQHQAGREAMSQSGVMLSTVGQLSNGNNGGLFADHGILNTVVIGEVLDSSNIFQKISEVLKSDYFRHLVTGASAIGVLIFLIYFFRVITNLILKCEYFVSTAIGSKSNKRDKTKRERENNYYDAYEEDFSRYGSEHSVEDSEMSDVHLSYQPRRDSYY</sequence>
<dbReference type="InterPro" id="IPR008780">
    <property type="entry name" value="Plasmodium_Vir"/>
</dbReference>
<dbReference type="AlphaFoldDB" id="K6UNC9"/>
<dbReference type="PhylomeDB" id="K6UNC9"/>
<keyword evidence="4" id="KW-1185">Reference proteome</keyword>
<evidence type="ECO:0000313" key="4">
    <source>
        <dbReference type="Proteomes" id="UP000006319"/>
    </source>
</evidence>
<keyword evidence="2" id="KW-0812">Transmembrane</keyword>
<protein>
    <submittedName>
        <fullName evidence="3">CYIR protein</fullName>
    </submittedName>
</protein>
<dbReference type="KEGG" id="pcy:PCYB_001210"/>
<accession>K6UNC9</accession>
<name>K6UNC9_PLACD</name>
<dbReference type="OrthoDB" id="387014at2759"/>
<keyword evidence="2" id="KW-1133">Transmembrane helix</keyword>
<feature type="region of interest" description="Disordered" evidence="1">
    <location>
        <begin position="466"/>
        <end position="491"/>
    </location>
</feature>
<evidence type="ECO:0000256" key="1">
    <source>
        <dbReference type="SAM" id="MobiDB-lite"/>
    </source>
</evidence>
<proteinExistence type="predicted"/>
<feature type="compositionally biased region" description="Basic and acidic residues" evidence="1">
    <location>
        <begin position="265"/>
        <end position="284"/>
    </location>
</feature>
<dbReference type="VEuPathDB" id="PlasmoDB:PCYB_001210"/>